<dbReference type="Proteomes" id="UP000256519">
    <property type="component" value="Unassembled WGS sequence"/>
</dbReference>
<evidence type="ECO:0000313" key="4">
    <source>
        <dbReference type="Proteomes" id="UP000256519"/>
    </source>
</evidence>
<evidence type="ECO:0000256" key="1">
    <source>
        <dbReference type="ARBA" id="ARBA00010657"/>
    </source>
</evidence>
<name>A0A3D8WWM1_PRIMG</name>
<gene>
    <name evidence="3" type="ORF">C3744_23380</name>
</gene>
<accession>A0A3D8WWM1</accession>
<proteinExistence type="inferred from homology"/>
<feature type="coiled-coil region" evidence="2">
    <location>
        <begin position="186"/>
        <end position="220"/>
    </location>
</feature>
<dbReference type="RefSeq" id="WP_116077402.1">
    <property type="nucleotide sequence ID" value="NZ_PQWM01000030.1"/>
</dbReference>
<evidence type="ECO:0000313" key="3">
    <source>
        <dbReference type="EMBL" id="RDZ10390.1"/>
    </source>
</evidence>
<dbReference type="NCBIfam" id="NF041497">
    <property type="entry name" value="MobV"/>
    <property type="match status" value="1"/>
</dbReference>
<dbReference type="CDD" id="cd17242">
    <property type="entry name" value="MobM_relaxase"/>
    <property type="match status" value="1"/>
</dbReference>
<keyword evidence="2" id="KW-0175">Coiled coil</keyword>
<dbReference type="GO" id="GO:0006310">
    <property type="term" value="P:DNA recombination"/>
    <property type="evidence" value="ECO:0007669"/>
    <property type="project" value="InterPro"/>
</dbReference>
<evidence type="ECO:0000256" key="2">
    <source>
        <dbReference type="SAM" id="Coils"/>
    </source>
</evidence>
<dbReference type="Gene3D" id="3.30.930.30">
    <property type="match status" value="1"/>
</dbReference>
<protein>
    <submittedName>
        <fullName evidence="3">Plasmid recombination protein</fullName>
    </submittedName>
</protein>
<organism evidence="3 4">
    <name type="scientific">Priestia megaterium</name>
    <name type="common">Bacillus megaterium</name>
    <dbReference type="NCBI Taxonomy" id="1404"/>
    <lineage>
        <taxon>Bacteria</taxon>
        <taxon>Bacillati</taxon>
        <taxon>Bacillota</taxon>
        <taxon>Bacilli</taxon>
        <taxon>Bacillales</taxon>
        <taxon>Bacillaceae</taxon>
        <taxon>Priestia</taxon>
    </lineage>
</organism>
<comment type="similarity">
    <text evidence="1">Belongs to the plasmid mobilization pre family.</text>
</comment>
<reference evidence="3 4" key="1">
    <citation type="journal article" date="2018" name="Appl. Environ. Microbiol.">
        <title>Antimicrobial susceptibility testing and tentative epidemiological cut-off values of five Bacillus species relevant for use as animal feed additives or for plant protection.</title>
        <authorList>
            <person name="Agerso Y."/>
            <person name="Stuer-Lauridsen B."/>
            <person name="Bjerre K."/>
            <person name="Jensen M.G."/>
            <person name="Johansen E."/>
            <person name="Bennedsen M."/>
            <person name="Brockmann E."/>
            <person name="Nielsen B."/>
        </authorList>
    </citation>
    <scope>NUCLEOTIDE SEQUENCE [LARGE SCALE GENOMIC DNA]</scope>
    <source>
        <strain evidence="3 4">CHCC20162</strain>
    </source>
</reference>
<sequence length="473" mass="55728">MAQYGIIRIQKFKKEAITGIQKHNQREGKESKNKDIDSDRTSLNYDLVNEEKIKYHEKIKEMIDARVKRKIRADAVLISEFFISASPEYMNTLSDGQQKVYFQEAYEHISEKYGRHNILYAVVHYDESTPHMHVGVVPITEDGRLAAKSYFHGRTKIKAIQDDFHTQMSMKGFKIERGKSSEVKHKSVHEFKKEERQKELNQLERQLVFKEKEINRIDTLRQIKEEGPTELRSDRRIEELWSTSLNINTSKTAFGGKVKLEQGDFDGLMDLTKDLQSTLVAQHQRTHALSQEIDSKNKENKVLKEQLEDIKQDLSVYVSHQNGEVEKAKKQMREKLVRDFSVEQKENVREEVKRELDTEYKAHISRLSDELITEKQKHKLIKELLKKENEASDDMTEYVMKITQNYVPKEQLDKANRRVDQLEKENKTLKVWKEKALNWLEKHLESSPMVAFIQHVGGIQKRSRKQEYGLERE</sequence>
<dbReference type="GO" id="GO:0003677">
    <property type="term" value="F:DNA binding"/>
    <property type="evidence" value="ECO:0007669"/>
    <property type="project" value="InterPro"/>
</dbReference>
<dbReference type="EMBL" id="PQWM01000030">
    <property type="protein sequence ID" value="RDZ10390.1"/>
    <property type="molecule type" value="Genomic_DNA"/>
</dbReference>
<dbReference type="AlphaFoldDB" id="A0A3D8WWM1"/>
<dbReference type="Pfam" id="PF01076">
    <property type="entry name" value="Mob_Pre"/>
    <property type="match status" value="1"/>
</dbReference>
<feature type="coiled-coil region" evidence="2">
    <location>
        <begin position="286"/>
        <end position="313"/>
    </location>
</feature>
<comment type="caution">
    <text evidence="3">The sequence shown here is derived from an EMBL/GenBank/DDBJ whole genome shotgun (WGS) entry which is preliminary data.</text>
</comment>
<dbReference type="InterPro" id="IPR001668">
    <property type="entry name" value="Mob_Pre"/>
</dbReference>